<dbReference type="EMBL" id="JARKIF010000008">
    <property type="protein sequence ID" value="KAJ7633144.1"/>
    <property type="molecule type" value="Genomic_DNA"/>
</dbReference>
<dbReference type="AlphaFoldDB" id="A0AAD7BXP9"/>
<evidence type="ECO:0000313" key="3">
    <source>
        <dbReference type="Proteomes" id="UP001221142"/>
    </source>
</evidence>
<evidence type="ECO:0000313" key="2">
    <source>
        <dbReference type="EMBL" id="KAJ7633144.1"/>
    </source>
</evidence>
<protein>
    <submittedName>
        <fullName evidence="2">NADH:flavin oxidoreductase/NADH oxidase</fullName>
    </submittedName>
</protein>
<sequence length="369" mass="40832">MSSSLFQAYTLGPISLKHRVVLPPLARYKIDAAHVPLLPLVKEYYTQRARTQGTLLIAEATIIAAKAGGYPMPGIWNQDQIRAWKEVTDSVHAKGSFIFLQILALGRNAMLSVLRNEDPSFELVGPSTIPVAADREDKPRALTVAEISEYVELFAQAARNAIEAGFDGVEIHGANGCLVDQFLQDVSNDRTDDYGGSIENRARFPLSVLKAVSQAISEERTSIRFSPWNQFGGMGMADPIPTFCYVISEIKRLHPKLAYLHLIEPRINADATAETTAENAAQSNEVFFNLWGDRPLIVAGGCTRECAMKLAAERANVLVCFGRHFLANPDLPLRLEKNIPLNPYDRSTFYLAMQNDPKGYTDYPFAEVA</sequence>
<dbReference type="PANTHER" id="PTHR22893">
    <property type="entry name" value="NADH OXIDOREDUCTASE-RELATED"/>
    <property type="match status" value="1"/>
</dbReference>
<reference evidence="2" key="1">
    <citation type="submission" date="2023-03" db="EMBL/GenBank/DDBJ databases">
        <title>Massive genome expansion in bonnet fungi (Mycena s.s.) driven by repeated elements and novel gene families across ecological guilds.</title>
        <authorList>
            <consortium name="Lawrence Berkeley National Laboratory"/>
            <person name="Harder C.B."/>
            <person name="Miyauchi S."/>
            <person name="Viragh M."/>
            <person name="Kuo A."/>
            <person name="Thoen E."/>
            <person name="Andreopoulos B."/>
            <person name="Lu D."/>
            <person name="Skrede I."/>
            <person name="Drula E."/>
            <person name="Henrissat B."/>
            <person name="Morin E."/>
            <person name="Kohler A."/>
            <person name="Barry K."/>
            <person name="LaButti K."/>
            <person name="Morin E."/>
            <person name="Salamov A."/>
            <person name="Lipzen A."/>
            <person name="Mereny Z."/>
            <person name="Hegedus B."/>
            <person name="Baldrian P."/>
            <person name="Stursova M."/>
            <person name="Weitz H."/>
            <person name="Taylor A."/>
            <person name="Grigoriev I.V."/>
            <person name="Nagy L.G."/>
            <person name="Martin F."/>
            <person name="Kauserud H."/>
        </authorList>
    </citation>
    <scope>NUCLEOTIDE SEQUENCE</scope>
    <source>
        <strain evidence="2">9284</strain>
    </source>
</reference>
<dbReference type="Proteomes" id="UP001221142">
    <property type="component" value="Unassembled WGS sequence"/>
</dbReference>
<comment type="caution">
    <text evidence="2">The sequence shown here is derived from an EMBL/GenBank/DDBJ whole genome shotgun (WGS) entry which is preliminary data.</text>
</comment>
<gene>
    <name evidence="2" type="ORF">FB45DRAFT_522878</name>
</gene>
<evidence type="ECO:0000259" key="1">
    <source>
        <dbReference type="Pfam" id="PF00724"/>
    </source>
</evidence>
<dbReference type="Gene3D" id="3.20.20.70">
    <property type="entry name" value="Aldolase class I"/>
    <property type="match status" value="1"/>
</dbReference>
<dbReference type="PANTHER" id="PTHR22893:SF91">
    <property type="entry name" value="NADPH DEHYDROGENASE 2-RELATED"/>
    <property type="match status" value="1"/>
</dbReference>
<dbReference type="Pfam" id="PF00724">
    <property type="entry name" value="Oxidored_FMN"/>
    <property type="match status" value="1"/>
</dbReference>
<dbReference type="InterPro" id="IPR001155">
    <property type="entry name" value="OxRdtase_FMN_N"/>
</dbReference>
<keyword evidence="3" id="KW-1185">Reference proteome</keyword>
<dbReference type="CDD" id="cd02933">
    <property type="entry name" value="OYE_like_FMN"/>
    <property type="match status" value="1"/>
</dbReference>
<accession>A0AAD7BXP9</accession>
<dbReference type="InterPro" id="IPR045247">
    <property type="entry name" value="Oye-like"/>
</dbReference>
<proteinExistence type="predicted"/>
<dbReference type="GO" id="GO:0003959">
    <property type="term" value="F:NADPH dehydrogenase activity"/>
    <property type="evidence" value="ECO:0007669"/>
    <property type="project" value="TreeGrafter"/>
</dbReference>
<dbReference type="GO" id="GO:0010181">
    <property type="term" value="F:FMN binding"/>
    <property type="evidence" value="ECO:0007669"/>
    <property type="project" value="InterPro"/>
</dbReference>
<feature type="domain" description="NADH:flavin oxidoreductase/NADH oxidase N-terminal" evidence="1">
    <location>
        <begin position="4"/>
        <end position="342"/>
    </location>
</feature>
<name>A0AAD7BXP9_9AGAR</name>
<organism evidence="2 3">
    <name type="scientific">Roridomyces roridus</name>
    <dbReference type="NCBI Taxonomy" id="1738132"/>
    <lineage>
        <taxon>Eukaryota</taxon>
        <taxon>Fungi</taxon>
        <taxon>Dikarya</taxon>
        <taxon>Basidiomycota</taxon>
        <taxon>Agaricomycotina</taxon>
        <taxon>Agaricomycetes</taxon>
        <taxon>Agaricomycetidae</taxon>
        <taxon>Agaricales</taxon>
        <taxon>Marasmiineae</taxon>
        <taxon>Mycenaceae</taxon>
        <taxon>Roridomyces</taxon>
    </lineage>
</organism>
<dbReference type="InterPro" id="IPR013785">
    <property type="entry name" value="Aldolase_TIM"/>
</dbReference>
<dbReference type="SUPFAM" id="SSF51395">
    <property type="entry name" value="FMN-linked oxidoreductases"/>
    <property type="match status" value="1"/>
</dbReference>